<evidence type="ECO:0000259" key="1">
    <source>
        <dbReference type="PROSITE" id="PS51186"/>
    </source>
</evidence>
<reference evidence="2" key="1">
    <citation type="journal article" date="2020" name="mSystems">
        <title>Genome- and Community-Level Interaction Insights into Carbon Utilization and Element Cycling Functions of Hydrothermarchaeota in Hydrothermal Sediment.</title>
        <authorList>
            <person name="Zhou Z."/>
            <person name="Liu Y."/>
            <person name="Xu W."/>
            <person name="Pan J."/>
            <person name="Luo Z.H."/>
            <person name="Li M."/>
        </authorList>
    </citation>
    <scope>NUCLEOTIDE SEQUENCE [LARGE SCALE GENOMIC DNA]</scope>
    <source>
        <strain evidence="2">SpSt-34</strain>
    </source>
</reference>
<dbReference type="EMBL" id="DSOL01000091">
    <property type="protein sequence ID" value="HEN27659.1"/>
    <property type="molecule type" value="Genomic_DNA"/>
</dbReference>
<gene>
    <name evidence="2" type="ORF">ENQ77_03160</name>
</gene>
<dbReference type="Gene3D" id="3.40.630.30">
    <property type="match status" value="1"/>
</dbReference>
<dbReference type="AlphaFoldDB" id="A0A7C2PK46"/>
<feature type="domain" description="N-acetyltransferase" evidence="1">
    <location>
        <begin position="1"/>
        <end position="61"/>
    </location>
</feature>
<name>A0A7C2PK46_UNCW3</name>
<sequence>MKKLTELAEREKVNEIFLTVHSNNVNAINLYKKFGFIEIGQLQDKWRESKFSAILMRKNII</sequence>
<dbReference type="Pfam" id="PF00583">
    <property type="entry name" value="Acetyltransf_1"/>
    <property type="match status" value="1"/>
</dbReference>
<dbReference type="SUPFAM" id="SSF55729">
    <property type="entry name" value="Acyl-CoA N-acyltransferases (Nat)"/>
    <property type="match status" value="1"/>
</dbReference>
<dbReference type="InterPro" id="IPR000182">
    <property type="entry name" value="GNAT_dom"/>
</dbReference>
<accession>A0A7C2PK46</accession>
<dbReference type="GO" id="GO:0016747">
    <property type="term" value="F:acyltransferase activity, transferring groups other than amino-acyl groups"/>
    <property type="evidence" value="ECO:0007669"/>
    <property type="project" value="InterPro"/>
</dbReference>
<dbReference type="InterPro" id="IPR016181">
    <property type="entry name" value="Acyl_CoA_acyltransferase"/>
</dbReference>
<comment type="caution">
    <text evidence="2">The sequence shown here is derived from an EMBL/GenBank/DDBJ whole genome shotgun (WGS) entry which is preliminary data.</text>
</comment>
<keyword evidence="2" id="KW-0808">Transferase</keyword>
<dbReference type="PROSITE" id="PS51186">
    <property type="entry name" value="GNAT"/>
    <property type="match status" value="1"/>
</dbReference>
<organism evidence="2">
    <name type="scientific">candidate division WOR-3 bacterium</name>
    <dbReference type="NCBI Taxonomy" id="2052148"/>
    <lineage>
        <taxon>Bacteria</taxon>
        <taxon>Bacteria division WOR-3</taxon>
    </lineage>
</organism>
<evidence type="ECO:0000313" key="2">
    <source>
        <dbReference type="EMBL" id="HEN27659.1"/>
    </source>
</evidence>
<proteinExistence type="predicted"/>
<protein>
    <submittedName>
        <fullName evidence="2">GNAT family N-acetyltransferase</fullName>
    </submittedName>
</protein>